<evidence type="ECO:0000256" key="1">
    <source>
        <dbReference type="SAM" id="MobiDB-lite"/>
    </source>
</evidence>
<protein>
    <submittedName>
        <fullName evidence="2">Uncharacterized protein</fullName>
    </submittedName>
</protein>
<dbReference type="Proteomes" id="UP000077755">
    <property type="component" value="Chromosome 8"/>
</dbReference>
<dbReference type="AlphaFoldDB" id="A0A175YP10"/>
<reference evidence="2" key="1">
    <citation type="journal article" date="2016" name="Nat. Genet.">
        <title>A high-quality carrot genome assembly provides new insights into carotenoid accumulation and asterid genome evolution.</title>
        <authorList>
            <person name="Iorizzo M."/>
            <person name="Ellison S."/>
            <person name="Senalik D."/>
            <person name="Zeng P."/>
            <person name="Satapoomin P."/>
            <person name="Huang J."/>
            <person name="Bowman M."/>
            <person name="Iovene M."/>
            <person name="Sanseverino W."/>
            <person name="Cavagnaro P."/>
            <person name="Yildiz M."/>
            <person name="Macko-Podgorni A."/>
            <person name="Moranska E."/>
            <person name="Grzebelus E."/>
            <person name="Grzebelus D."/>
            <person name="Ashrafi H."/>
            <person name="Zheng Z."/>
            <person name="Cheng S."/>
            <person name="Spooner D."/>
            <person name="Van Deynze A."/>
            <person name="Simon P."/>
        </authorList>
    </citation>
    <scope>NUCLEOTIDE SEQUENCE</scope>
    <source>
        <tissue evidence="2">Leaf</tissue>
    </source>
</reference>
<gene>
    <name evidence="2" type="ORF">DCAR_0832432</name>
</gene>
<dbReference type="PANTHER" id="PTHR48236:SF1">
    <property type="entry name" value="COX19-LIKE CHCH FAMILY PROTEIN"/>
    <property type="match status" value="1"/>
</dbReference>
<dbReference type="Gramene" id="KZM85446">
    <property type="protein sequence ID" value="KZM85446"/>
    <property type="gene ID" value="DCAR_027132"/>
</dbReference>
<keyword evidence="3" id="KW-1185">Reference proteome</keyword>
<feature type="region of interest" description="Disordered" evidence="1">
    <location>
        <begin position="1"/>
        <end position="30"/>
    </location>
</feature>
<evidence type="ECO:0000313" key="2">
    <source>
        <dbReference type="EMBL" id="WOH12923.1"/>
    </source>
</evidence>
<name>A0A175YP10_DAUCS</name>
<organism evidence="2 3">
    <name type="scientific">Daucus carota subsp. sativus</name>
    <name type="common">Carrot</name>
    <dbReference type="NCBI Taxonomy" id="79200"/>
    <lineage>
        <taxon>Eukaryota</taxon>
        <taxon>Viridiplantae</taxon>
        <taxon>Streptophyta</taxon>
        <taxon>Embryophyta</taxon>
        <taxon>Tracheophyta</taxon>
        <taxon>Spermatophyta</taxon>
        <taxon>Magnoliopsida</taxon>
        <taxon>eudicotyledons</taxon>
        <taxon>Gunneridae</taxon>
        <taxon>Pentapetalae</taxon>
        <taxon>asterids</taxon>
        <taxon>campanulids</taxon>
        <taxon>Apiales</taxon>
        <taxon>Apiaceae</taxon>
        <taxon>Apioideae</taxon>
        <taxon>Scandiceae</taxon>
        <taxon>Daucinae</taxon>
        <taxon>Daucus</taxon>
        <taxon>Daucus sect. Daucus</taxon>
    </lineage>
</organism>
<feature type="compositionally biased region" description="Pro residues" evidence="1">
    <location>
        <begin position="1"/>
        <end position="17"/>
    </location>
</feature>
<dbReference type="OrthoDB" id="5586401at2759"/>
<sequence>MDQPPSQPGQKPLPSPPLHSDDADEDDQSVKQLQECSSVYLTLQDCLIKNDRNWKSCQREVQALKACNDRRKK</sequence>
<dbReference type="OMA" id="VKTDRNW"/>
<accession>A0A175YP10</accession>
<dbReference type="EMBL" id="CP093350">
    <property type="protein sequence ID" value="WOH12923.1"/>
    <property type="molecule type" value="Genomic_DNA"/>
</dbReference>
<dbReference type="PANTHER" id="PTHR48236">
    <property type="entry name" value="COX19-LIKE CHCH FAMILY PROTEIN"/>
    <property type="match status" value="1"/>
</dbReference>
<proteinExistence type="predicted"/>
<evidence type="ECO:0000313" key="3">
    <source>
        <dbReference type="Proteomes" id="UP000077755"/>
    </source>
</evidence>
<reference evidence="2" key="2">
    <citation type="submission" date="2022-03" db="EMBL/GenBank/DDBJ databases">
        <title>Draft title - Genomic analysis of global carrot germplasm unveils the trajectory of domestication and the origin of high carotenoid orange carrot.</title>
        <authorList>
            <person name="Iorizzo M."/>
            <person name="Ellison S."/>
            <person name="Senalik D."/>
            <person name="Macko-Podgorni A."/>
            <person name="Grzebelus D."/>
            <person name="Bostan H."/>
            <person name="Rolling W."/>
            <person name="Curaba J."/>
            <person name="Simon P."/>
        </authorList>
    </citation>
    <scope>NUCLEOTIDE SEQUENCE</scope>
    <source>
        <tissue evidence="2">Leaf</tissue>
    </source>
</reference>